<dbReference type="EMBL" id="AP018823">
    <property type="protein sequence ID" value="BBF85111.1"/>
    <property type="molecule type" value="Genomic_DNA"/>
</dbReference>
<gene>
    <name evidence="1" type="ORF">DLM_1492</name>
</gene>
<reference evidence="1 2" key="2">
    <citation type="journal article" date="2017" name="Genome Announc.">
        <title>Draft genome sequence of Aquitalea magnusonii strain H3, a plant growth-promoting bacterium of duckweed Lemna minor.</title>
        <authorList>
            <person name="Ishizawa H."/>
            <person name="Kuroda M."/>
            <person name="Ike M."/>
        </authorList>
    </citation>
    <scope>NUCLEOTIDE SEQUENCE [LARGE SCALE GENOMIC DNA]</scope>
    <source>
        <strain evidence="1 2">H3</strain>
    </source>
</reference>
<sequence>MRLNTAIGNNQHQKTVRNWLERLPMTNHYGSGEQLLEIQTFIQKNETSPTLRLALQAQLFARSCQWLLQLEQQFAENACNHAALRLARMGSRVLAQQLEAIQHMLKTSLNTRPLLAWRRRAQQELTLALDIAQRYACFALRCHVELNASYWLCTHYLYYHAMQHGWLKLQTASGSSVLSCYQQLQLLGITDGKHMSGEEIETAIRLSEQLADKVELSSLQTQQHTHAGHIYLLDLTRGSPPQFLLYSDSLRRDEHCLAFELHQVIARLQHYGSTERADGRPNRALTVIVAHKLAESWTTPRRRRHNRQSILQSMSLIAQMRVIRQVLGSNSDQPAQREQPEHQARRSHIAIFQALNKSDSGLLLRGNPGRQSLHIGELLLLADKQAHRMPSLYAVRWTAVSEHANEVSCGAELIGNDPEAVDVIPLGSSPRTGFQPALRLHANQGEQISNLLIVPGQPFALCREFRLRDRRGEHNIRVTRVHMQTALYQAMEFQRT</sequence>
<reference evidence="2" key="3">
    <citation type="journal article" date="2017" name="Plant Physiol. Biochem.">
        <title>Differential oxidative and antioxidative response of duckweed Lemna minor toward plant growth promoting/inhibiting bacteria.</title>
        <authorList>
            <person name="Ishizawa H."/>
            <person name="Kuroda M."/>
            <person name="Morikawa M."/>
            <person name="Ike M."/>
        </authorList>
    </citation>
    <scope>NUCLEOTIDE SEQUENCE [LARGE SCALE GENOMIC DNA]</scope>
    <source>
        <strain evidence="2">H3</strain>
    </source>
</reference>
<evidence type="ECO:0000313" key="1">
    <source>
        <dbReference type="EMBL" id="BBF85111.1"/>
    </source>
</evidence>
<name>A0A3G9GFT7_9NEIS</name>
<dbReference type="KEGG" id="amah:DLM_1492"/>
<proteinExistence type="predicted"/>
<dbReference type="Proteomes" id="UP000198290">
    <property type="component" value="Chromosome"/>
</dbReference>
<evidence type="ECO:0000313" key="2">
    <source>
        <dbReference type="Proteomes" id="UP000198290"/>
    </source>
</evidence>
<keyword evidence="2" id="KW-1185">Reference proteome</keyword>
<reference evidence="2" key="1">
    <citation type="journal article" date="2017" name="Biotechnol. Biofuels">
        <title>Evaluation of environmental bacterial communities as a factor affecting the growth of duckweed Lemna minor.</title>
        <authorList>
            <person name="Ishizawa H."/>
            <person name="Kuroda M."/>
            <person name="Morikawa M."/>
            <person name="Ike M."/>
        </authorList>
    </citation>
    <scope>NUCLEOTIDE SEQUENCE [LARGE SCALE GENOMIC DNA]</scope>
    <source>
        <strain evidence="2">H3</strain>
    </source>
</reference>
<accession>A0A3G9GFT7</accession>
<organism evidence="1 2">
    <name type="scientific">Aquitalea magnusonii</name>
    <dbReference type="NCBI Taxonomy" id="332411"/>
    <lineage>
        <taxon>Bacteria</taxon>
        <taxon>Pseudomonadati</taxon>
        <taxon>Pseudomonadota</taxon>
        <taxon>Betaproteobacteria</taxon>
        <taxon>Neisseriales</taxon>
        <taxon>Chromobacteriaceae</taxon>
        <taxon>Aquitalea</taxon>
    </lineage>
</organism>
<dbReference type="AlphaFoldDB" id="A0A3G9GFT7"/>
<protein>
    <submittedName>
        <fullName evidence="1">Uncharacterized protein</fullName>
    </submittedName>
</protein>